<name>A0ABU7L1P3_9ACTN</name>
<dbReference type="RefSeq" id="WP_330162225.1">
    <property type="nucleotide sequence ID" value="NZ_JAUUCC010000185.1"/>
</dbReference>
<protein>
    <submittedName>
        <fullName evidence="2">Helix-turn-helix domain-containing protein</fullName>
    </submittedName>
</protein>
<accession>A0ABU7L1P3</accession>
<feature type="non-terminal residue" evidence="2">
    <location>
        <position position="1"/>
    </location>
</feature>
<dbReference type="Proteomes" id="UP001348641">
    <property type="component" value="Unassembled WGS sequence"/>
</dbReference>
<evidence type="ECO:0000313" key="2">
    <source>
        <dbReference type="EMBL" id="MEE2055471.1"/>
    </source>
</evidence>
<reference evidence="2 3" key="1">
    <citation type="submission" date="2023-07" db="EMBL/GenBank/DDBJ databases">
        <authorList>
            <person name="Girao M."/>
            <person name="Carvalho M.F."/>
        </authorList>
    </citation>
    <scope>NUCLEOTIDE SEQUENCE [LARGE SCALE GENOMIC DNA]</scope>
    <source>
        <strain evidence="2 3">66/93</strain>
    </source>
</reference>
<comment type="caution">
    <text evidence="2">The sequence shown here is derived from an EMBL/GenBank/DDBJ whole genome shotgun (WGS) entry which is preliminary data.</text>
</comment>
<evidence type="ECO:0000313" key="3">
    <source>
        <dbReference type="Proteomes" id="UP001348641"/>
    </source>
</evidence>
<dbReference type="Gene3D" id="1.10.10.10">
    <property type="entry name" value="Winged helix-like DNA-binding domain superfamily/Winged helix DNA-binding domain"/>
    <property type="match status" value="1"/>
</dbReference>
<dbReference type="InterPro" id="IPR036388">
    <property type="entry name" value="WH-like_DNA-bd_sf"/>
</dbReference>
<dbReference type="EMBL" id="JAUUCC010000185">
    <property type="protein sequence ID" value="MEE2055471.1"/>
    <property type="molecule type" value="Genomic_DNA"/>
</dbReference>
<feature type="region of interest" description="Disordered" evidence="1">
    <location>
        <begin position="1"/>
        <end position="23"/>
    </location>
</feature>
<evidence type="ECO:0000256" key="1">
    <source>
        <dbReference type="SAM" id="MobiDB-lite"/>
    </source>
</evidence>
<proteinExistence type="predicted"/>
<dbReference type="Pfam" id="PF13384">
    <property type="entry name" value="HTH_23"/>
    <property type="match status" value="1"/>
</dbReference>
<sequence>DGDDEDPERTLTAQERRRMEGQRNRQRIAAYLYRDPDAQTAEIAAALGLGESTVRRIRKELDNGGAS</sequence>
<feature type="compositionally biased region" description="Basic and acidic residues" evidence="1">
    <location>
        <begin position="14"/>
        <end position="23"/>
    </location>
</feature>
<gene>
    <name evidence="2" type="ORF">Q8A49_33745</name>
</gene>
<organism evidence="2 3">
    <name type="scientific">Nocardiopsis tropica</name>
    <dbReference type="NCBI Taxonomy" id="109330"/>
    <lineage>
        <taxon>Bacteria</taxon>
        <taxon>Bacillati</taxon>
        <taxon>Actinomycetota</taxon>
        <taxon>Actinomycetes</taxon>
        <taxon>Streptosporangiales</taxon>
        <taxon>Nocardiopsidaceae</taxon>
        <taxon>Nocardiopsis</taxon>
    </lineage>
</organism>